<name>A0ABR1TM26_9PEZI</name>
<dbReference type="InterPro" id="IPR036047">
    <property type="entry name" value="F-box-like_dom_sf"/>
</dbReference>
<dbReference type="PROSITE" id="PS50181">
    <property type="entry name" value="FBOX"/>
    <property type="match status" value="1"/>
</dbReference>
<dbReference type="InterPro" id="IPR001810">
    <property type="entry name" value="F-box_dom"/>
</dbReference>
<accession>A0ABR1TM26</accession>
<dbReference type="SUPFAM" id="SSF81383">
    <property type="entry name" value="F-box domain"/>
    <property type="match status" value="1"/>
</dbReference>
<dbReference type="Pfam" id="PF12937">
    <property type="entry name" value="F-box-like"/>
    <property type="match status" value="1"/>
</dbReference>
<proteinExistence type="predicted"/>
<dbReference type="EMBL" id="JAQQWM010000009">
    <property type="protein sequence ID" value="KAK8046759.1"/>
    <property type="molecule type" value="Genomic_DNA"/>
</dbReference>
<evidence type="ECO:0000313" key="3">
    <source>
        <dbReference type="Proteomes" id="UP001446871"/>
    </source>
</evidence>
<evidence type="ECO:0000313" key="2">
    <source>
        <dbReference type="EMBL" id="KAK8046759.1"/>
    </source>
</evidence>
<reference evidence="2 3" key="1">
    <citation type="submission" date="2023-01" db="EMBL/GenBank/DDBJ databases">
        <title>Analysis of 21 Apiospora genomes using comparative genomics revels a genus with tremendous synthesis potential of carbohydrate active enzymes and secondary metabolites.</title>
        <authorList>
            <person name="Sorensen T."/>
        </authorList>
    </citation>
    <scope>NUCLEOTIDE SEQUENCE [LARGE SCALE GENOMIC DNA]</scope>
    <source>
        <strain evidence="2 3">CBS 83171</strain>
    </source>
</reference>
<evidence type="ECO:0000259" key="1">
    <source>
        <dbReference type="PROSITE" id="PS50181"/>
    </source>
</evidence>
<protein>
    <recommendedName>
        <fullName evidence="1">F-box domain-containing protein</fullName>
    </recommendedName>
</protein>
<sequence length="150" mass="16691">MLPPPPPPPQTTSRLLDGLPREVLNGITDYLEDGDLAALTLTCKRAYEAWFTPRLRMHLSTQCLHVKKLFEGISRDLHNANGDSAPPLPEPGAGGRAAALCARLRPGTRPRPSAAVLARTRRRREPLLRLRTVYRLLPPRSQRPLQSLPD</sequence>
<keyword evidence="3" id="KW-1185">Reference proteome</keyword>
<organism evidence="2 3">
    <name type="scientific">Apiospora saccharicola</name>
    <dbReference type="NCBI Taxonomy" id="335842"/>
    <lineage>
        <taxon>Eukaryota</taxon>
        <taxon>Fungi</taxon>
        <taxon>Dikarya</taxon>
        <taxon>Ascomycota</taxon>
        <taxon>Pezizomycotina</taxon>
        <taxon>Sordariomycetes</taxon>
        <taxon>Xylariomycetidae</taxon>
        <taxon>Amphisphaeriales</taxon>
        <taxon>Apiosporaceae</taxon>
        <taxon>Apiospora</taxon>
    </lineage>
</organism>
<dbReference type="Proteomes" id="UP001446871">
    <property type="component" value="Unassembled WGS sequence"/>
</dbReference>
<comment type="caution">
    <text evidence="2">The sequence shown here is derived from an EMBL/GenBank/DDBJ whole genome shotgun (WGS) entry which is preliminary data.</text>
</comment>
<feature type="domain" description="F-box" evidence="1">
    <location>
        <begin position="13"/>
        <end position="45"/>
    </location>
</feature>
<gene>
    <name evidence="2" type="ORF">PG996_014823</name>
</gene>